<dbReference type="EMBL" id="JARBDR010000657">
    <property type="protein sequence ID" value="KAJ8308872.1"/>
    <property type="molecule type" value="Genomic_DNA"/>
</dbReference>
<evidence type="ECO:0000313" key="7">
    <source>
        <dbReference type="EMBL" id="KAJ8308872.1"/>
    </source>
</evidence>
<accession>A0ABQ9EUL1</accession>
<evidence type="ECO:0000313" key="8">
    <source>
        <dbReference type="Proteomes" id="UP001217089"/>
    </source>
</evidence>
<comment type="cofactor">
    <cofactor evidence="1">
        <name>Ca(2+)</name>
        <dbReference type="ChEBI" id="CHEBI:29108"/>
    </cofactor>
</comment>
<gene>
    <name evidence="7" type="ORF">KUTeg_013746</name>
</gene>
<dbReference type="PROSITE" id="PS00523">
    <property type="entry name" value="SULFATASE_1"/>
    <property type="match status" value="1"/>
</dbReference>
<keyword evidence="8" id="KW-1185">Reference proteome</keyword>
<proteinExistence type="inferred from homology"/>
<comment type="similarity">
    <text evidence="2">Belongs to the sulfatase family.</text>
</comment>
<dbReference type="InterPro" id="IPR050738">
    <property type="entry name" value="Sulfatase"/>
</dbReference>
<feature type="domain" description="Sulfatase N-terminal" evidence="6">
    <location>
        <begin position="30"/>
        <end position="133"/>
    </location>
</feature>
<name>A0ABQ9EUL1_TEGGR</name>
<keyword evidence="4" id="KW-0378">Hydrolase</keyword>
<comment type="caution">
    <text evidence="7">The sequence shown here is derived from an EMBL/GenBank/DDBJ whole genome shotgun (WGS) entry which is preliminary data.</text>
</comment>
<dbReference type="PANTHER" id="PTHR42693:SF49">
    <property type="entry name" value="SULFATASE N-TERMINAL DOMAIN-CONTAINING PROTEIN"/>
    <property type="match status" value="1"/>
</dbReference>
<dbReference type="PANTHER" id="PTHR42693">
    <property type="entry name" value="ARYLSULFATASE FAMILY MEMBER"/>
    <property type="match status" value="1"/>
</dbReference>
<evidence type="ECO:0000256" key="4">
    <source>
        <dbReference type="ARBA" id="ARBA00022801"/>
    </source>
</evidence>
<dbReference type="Pfam" id="PF00884">
    <property type="entry name" value="Sulfatase"/>
    <property type="match status" value="1"/>
</dbReference>
<evidence type="ECO:0000256" key="1">
    <source>
        <dbReference type="ARBA" id="ARBA00001913"/>
    </source>
</evidence>
<protein>
    <recommendedName>
        <fullName evidence="6">Sulfatase N-terminal domain-containing protein</fullName>
    </recommendedName>
</protein>
<dbReference type="Proteomes" id="UP001217089">
    <property type="component" value="Unassembled WGS sequence"/>
</dbReference>
<dbReference type="InterPro" id="IPR024607">
    <property type="entry name" value="Sulfatase_CS"/>
</dbReference>
<dbReference type="Gene3D" id="3.40.720.10">
    <property type="entry name" value="Alkaline Phosphatase, subunit A"/>
    <property type="match status" value="1"/>
</dbReference>
<dbReference type="InterPro" id="IPR017850">
    <property type="entry name" value="Alkaline_phosphatase_core_sf"/>
</dbReference>
<organism evidence="7 8">
    <name type="scientific">Tegillarca granosa</name>
    <name type="common">Malaysian cockle</name>
    <name type="synonym">Anadara granosa</name>
    <dbReference type="NCBI Taxonomy" id="220873"/>
    <lineage>
        <taxon>Eukaryota</taxon>
        <taxon>Metazoa</taxon>
        <taxon>Spiralia</taxon>
        <taxon>Lophotrochozoa</taxon>
        <taxon>Mollusca</taxon>
        <taxon>Bivalvia</taxon>
        <taxon>Autobranchia</taxon>
        <taxon>Pteriomorphia</taxon>
        <taxon>Arcoida</taxon>
        <taxon>Arcoidea</taxon>
        <taxon>Arcidae</taxon>
        <taxon>Tegillarca</taxon>
    </lineage>
</organism>
<evidence type="ECO:0000256" key="2">
    <source>
        <dbReference type="ARBA" id="ARBA00008779"/>
    </source>
</evidence>
<dbReference type="SUPFAM" id="SSF53649">
    <property type="entry name" value="Alkaline phosphatase-like"/>
    <property type="match status" value="1"/>
</dbReference>
<evidence type="ECO:0000259" key="6">
    <source>
        <dbReference type="Pfam" id="PF00884"/>
    </source>
</evidence>
<sequence>MTKQNIELFKILAAWFFIFQKISVTLSAKPNIVLLIADDLGYGDVGIFGNTTLPTPNIDKLISQGAKLTHHLAASSVCSPSRSALMTGRYPIRSGTAPTGEMRMNLFIANRCGLPPNETTIAEIAKTQNYKTALDREVASWIE</sequence>
<keyword evidence="3" id="KW-0479">Metal-binding</keyword>
<dbReference type="InterPro" id="IPR000917">
    <property type="entry name" value="Sulfatase_N"/>
</dbReference>
<reference evidence="7 8" key="1">
    <citation type="submission" date="2022-12" db="EMBL/GenBank/DDBJ databases">
        <title>Chromosome-level genome of Tegillarca granosa.</title>
        <authorList>
            <person name="Kim J."/>
        </authorList>
    </citation>
    <scope>NUCLEOTIDE SEQUENCE [LARGE SCALE GENOMIC DNA]</scope>
    <source>
        <strain evidence="7">Teg-2019</strain>
        <tissue evidence="7">Adductor muscle</tissue>
    </source>
</reference>
<evidence type="ECO:0000256" key="3">
    <source>
        <dbReference type="ARBA" id="ARBA00022723"/>
    </source>
</evidence>
<keyword evidence="5" id="KW-0106">Calcium</keyword>
<evidence type="ECO:0000256" key="5">
    <source>
        <dbReference type="ARBA" id="ARBA00022837"/>
    </source>
</evidence>